<dbReference type="RefSeq" id="XP_016608348.1">
    <property type="nucleotide sequence ID" value="XM_016752870.1"/>
</dbReference>
<comment type="subcellular location">
    <subcellularLocation>
        <location evidence="1">Mitochondrion</location>
    </subcellularLocation>
</comment>
<organism evidence="8 9">
    <name type="scientific">Spizellomyces punctatus (strain DAOM BR117)</name>
    <dbReference type="NCBI Taxonomy" id="645134"/>
    <lineage>
        <taxon>Eukaryota</taxon>
        <taxon>Fungi</taxon>
        <taxon>Fungi incertae sedis</taxon>
        <taxon>Chytridiomycota</taxon>
        <taxon>Chytridiomycota incertae sedis</taxon>
        <taxon>Chytridiomycetes</taxon>
        <taxon>Spizellomycetales</taxon>
        <taxon>Spizellomycetaceae</taxon>
        <taxon>Spizellomyces</taxon>
    </lineage>
</organism>
<evidence type="ECO:0000313" key="8">
    <source>
        <dbReference type="EMBL" id="KND00309.1"/>
    </source>
</evidence>
<gene>
    <name evidence="8" type="ORF">SPPG_04634</name>
</gene>
<dbReference type="FunCoup" id="A0A0L0HHK5">
    <property type="interactions" value="141"/>
</dbReference>
<keyword evidence="3" id="KW-0689">Ribosomal protein</keyword>
<dbReference type="PANTHER" id="PTHR21396">
    <property type="entry name" value="39S RIBOSOMAL PROTEIN L43"/>
    <property type="match status" value="1"/>
</dbReference>
<protein>
    <recommendedName>
        <fullName evidence="6">Large ribosomal subunit protein mL43</fullName>
    </recommendedName>
</protein>
<dbReference type="Gene3D" id="3.40.30.10">
    <property type="entry name" value="Glutaredoxin"/>
    <property type="match status" value="1"/>
</dbReference>
<keyword evidence="4" id="KW-0496">Mitochondrion</keyword>
<proteinExistence type="inferred from homology"/>
<dbReference type="InterPro" id="IPR007741">
    <property type="entry name" value="Ribosomal_mL43/mS25/NADH_DH"/>
</dbReference>
<comment type="similarity">
    <text evidence="2">Belongs to the mitochondrion-specific ribosomal protein mL43 family.</text>
</comment>
<dbReference type="GO" id="GO:0005762">
    <property type="term" value="C:mitochondrial large ribosomal subunit"/>
    <property type="evidence" value="ECO:0007669"/>
    <property type="project" value="TreeGrafter"/>
</dbReference>
<evidence type="ECO:0000256" key="2">
    <source>
        <dbReference type="ARBA" id="ARBA00006073"/>
    </source>
</evidence>
<dbReference type="Proteomes" id="UP000053201">
    <property type="component" value="Unassembled WGS sequence"/>
</dbReference>
<dbReference type="SUPFAM" id="SSF52833">
    <property type="entry name" value="Thioredoxin-like"/>
    <property type="match status" value="1"/>
</dbReference>
<evidence type="ECO:0000256" key="3">
    <source>
        <dbReference type="ARBA" id="ARBA00022980"/>
    </source>
</evidence>
<dbReference type="eggNOG" id="KOG3445">
    <property type="taxonomic scope" value="Eukaryota"/>
</dbReference>
<feature type="domain" description="Ribosomal protein/NADH dehydrogenase" evidence="7">
    <location>
        <begin position="55"/>
        <end position="128"/>
    </location>
</feature>
<keyword evidence="5" id="KW-0687">Ribonucleoprotein</keyword>
<dbReference type="Pfam" id="PF05047">
    <property type="entry name" value="L51_S25_CI-B8"/>
    <property type="match status" value="1"/>
</dbReference>
<dbReference type="OrthoDB" id="88at2759"/>
<dbReference type="InParanoid" id="A0A0L0HHK5"/>
<dbReference type="OMA" id="ISKWIDL"/>
<evidence type="ECO:0000259" key="7">
    <source>
        <dbReference type="SMART" id="SM00916"/>
    </source>
</evidence>
<accession>A0A0L0HHK5</accession>
<evidence type="ECO:0000256" key="4">
    <source>
        <dbReference type="ARBA" id="ARBA00023128"/>
    </source>
</evidence>
<evidence type="ECO:0000256" key="6">
    <source>
        <dbReference type="ARBA" id="ARBA00035188"/>
    </source>
</evidence>
<name>A0A0L0HHK5_SPIPD</name>
<reference evidence="8 9" key="1">
    <citation type="submission" date="2009-08" db="EMBL/GenBank/DDBJ databases">
        <title>The Genome Sequence of Spizellomyces punctatus strain DAOM BR117.</title>
        <authorList>
            <consortium name="The Broad Institute Genome Sequencing Platform"/>
            <person name="Russ C."/>
            <person name="Cuomo C."/>
            <person name="Shea T."/>
            <person name="Young S.K."/>
            <person name="Zeng Q."/>
            <person name="Koehrsen M."/>
            <person name="Haas B."/>
            <person name="Borodovsky M."/>
            <person name="Guigo R."/>
            <person name="Alvarado L."/>
            <person name="Berlin A."/>
            <person name="Bochicchio J."/>
            <person name="Borenstein D."/>
            <person name="Chapman S."/>
            <person name="Chen Z."/>
            <person name="Engels R."/>
            <person name="Freedman E."/>
            <person name="Gellesch M."/>
            <person name="Goldberg J."/>
            <person name="Griggs A."/>
            <person name="Gujja S."/>
            <person name="Heiman D."/>
            <person name="Hepburn T."/>
            <person name="Howarth C."/>
            <person name="Jen D."/>
            <person name="Larson L."/>
            <person name="Lewis B."/>
            <person name="Mehta T."/>
            <person name="Park D."/>
            <person name="Pearson M."/>
            <person name="Roberts A."/>
            <person name="Saif S."/>
            <person name="Shenoy N."/>
            <person name="Sisk P."/>
            <person name="Stolte C."/>
            <person name="Sykes S."/>
            <person name="Thomson T."/>
            <person name="Walk T."/>
            <person name="White J."/>
            <person name="Yandava C."/>
            <person name="Burger G."/>
            <person name="Gray M.W."/>
            <person name="Holland P.W.H."/>
            <person name="King N."/>
            <person name="Lang F.B.F."/>
            <person name="Roger A.J."/>
            <person name="Ruiz-Trillo I."/>
            <person name="Lander E."/>
            <person name="Nusbaum C."/>
        </authorList>
    </citation>
    <scope>NUCLEOTIDE SEQUENCE [LARGE SCALE GENOMIC DNA]</scope>
    <source>
        <strain evidence="8 9">DAOM BR117</strain>
    </source>
</reference>
<dbReference type="InterPro" id="IPR036249">
    <property type="entry name" value="Thioredoxin-like_sf"/>
</dbReference>
<sequence>MSTPKTLIKKLQEAGLHKRILPPKDLTSRTHNGAGGAFVPQITKLTIHYDHPRIDAGGNSRGMVKFLLDRLPTLAAERPYVEICVQPRRASPPKLVATYANGKVKAISCSKFTPEQIEKQVAFLCDSMDGEEKRVKRGQPVIKGGNKMAGRVEGVWDPFTARQTFRP</sequence>
<dbReference type="GO" id="GO:0032543">
    <property type="term" value="P:mitochondrial translation"/>
    <property type="evidence" value="ECO:0007669"/>
    <property type="project" value="InterPro"/>
</dbReference>
<keyword evidence="9" id="KW-1185">Reference proteome</keyword>
<dbReference type="STRING" id="645134.A0A0L0HHK5"/>
<dbReference type="AlphaFoldDB" id="A0A0L0HHK5"/>
<dbReference type="VEuPathDB" id="FungiDB:SPPG_04634"/>
<dbReference type="GeneID" id="27688072"/>
<evidence type="ECO:0000256" key="5">
    <source>
        <dbReference type="ARBA" id="ARBA00023274"/>
    </source>
</evidence>
<dbReference type="PANTHER" id="PTHR21396:SF2">
    <property type="entry name" value="LARGE RIBOSOMAL SUBUNIT PROTEIN ML43"/>
    <property type="match status" value="1"/>
</dbReference>
<evidence type="ECO:0000313" key="9">
    <source>
        <dbReference type="Proteomes" id="UP000053201"/>
    </source>
</evidence>
<dbReference type="InterPro" id="IPR039927">
    <property type="entry name" value="Ribosomal_mL43"/>
</dbReference>
<evidence type="ECO:0000256" key="1">
    <source>
        <dbReference type="ARBA" id="ARBA00004173"/>
    </source>
</evidence>
<dbReference type="SMART" id="SM00916">
    <property type="entry name" value="L51_S25_CI-B8"/>
    <property type="match status" value="1"/>
</dbReference>
<dbReference type="EMBL" id="KQ257456">
    <property type="protein sequence ID" value="KND00309.1"/>
    <property type="molecule type" value="Genomic_DNA"/>
</dbReference>
<dbReference type="GO" id="GO:0003735">
    <property type="term" value="F:structural constituent of ribosome"/>
    <property type="evidence" value="ECO:0007669"/>
    <property type="project" value="InterPro"/>
</dbReference>